<feature type="transmembrane region" description="Helical" evidence="1">
    <location>
        <begin position="80"/>
        <end position="102"/>
    </location>
</feature>
<evidence type="ECO:0000313" key="3">
    <source>
        <dbReference type="Proteomes" id="UP001596108"/>
    </source>
</evidence>
<keyword evidence="1" id="KW-1133">Transmembrane helix</keyword>
<proteinExistence type="predicted"/>
<dbReference type="RefSeq" id="WP_378110299.1">
    <property type="nucleotide sequence ID" value="NZ_JBHSNC010000010.1"/>
</dbReference>
<accession>A0ABW0QXZ8</accession>
<sequence>MGVEIEKLNEIAVKVSGMEATQRAQSDAVGKMASSVERLVEKLEKSDDIAREADQRARAAHHRIDDTNVQVREVKDDIKWLWRTIVGAIIVSGVGGAIAFLWKGIENN</sequence>
<gene>
    <name evidence="2" type="ORF">ACFPQ4_03220</name>
</gene>
<dbReference type="Proteomes" id="UP001596108">
    <property type="component" value="Unassembled WGS sequence"/>
</dbReference>
<evidence type="ECO:0000313" key="2">
    <source>
        <dbReference type="EMBL" id="MFC5528462.1"/>
    </source>
</evidence>
<keyword evidence="1" id="KW-0472">Membrane</keyword>
<reference evidence="3" key="1">
    <citation type="journal article" date="2019" name="Int. J. Syst. Evol. Microbiol.">
        <title>The Global Catalogue of Microorganisms (GCM) 10K type strain sequencing project: providing services to taxonomists for standard genome sequencing and annotation.</title>
        <authorList>
            <consortium name="The Broad Institute Genomics Platform"/>
            <consortium name="The Broad Institute Genome Sequencing Center for Infectious Disease"/>
            <person name="Wu L."/>
            <person name="Ma J."/>
        </authorList>
    </citation>
    <scope>NUCLEOTIDE SEQUENCE [LARGE SCALE GENOMIC DNA]</scope>
    <source>
        <strain evidence="3">CGMCC 1.18578</strain>
    </source>
</reference>
<keyword evidence="1" id="KW-0812">Transmembrane</keyword>
<dbReference type="EMBL" id="JBHSNC010000010">
    <property type="protein sequence ID" value="MFC5528462.1"/>
    <property type="molecule type" value="Genomic_DNA"/>
</dbReference>
<protein>
    <submittedName>
        <fullName evidence="2">Hemolysin XhlA family protein</fullName>
    </submittedName>
</protein>
<organism evidence="2 3">
    <name type="scientific">Cohnella yongneupensis</name>
    <dbReference type="NCBI Taxonomy" id="425006"/>
    <lineage>
        <taxon>Bacteria</taxon>
        <taxon>Bacillati</taxon>
        <taxon>Bacillota</taxon>
        <taxon>Bacilli</taxon>
        <taxon>Bacillales</taxon>
        <taxon>Paenibacillaceae</taxon>
        <taxon>Cohnella</taxon>
    </lineage>
</organism>
<dbReference type="Pfam" id="PF10779">
    <property type="entry name" value="XhlA"/>
    <property type="match status" value="1"/>
</dbReference>
<comment type="caution">
    <text evidence="2">The sequence shown here is derived from an EMBL/GenBank/DDBJ whole genome shotgun (WGS) entry which is preliminary data.</text>
</comment>
<evidence type="ECO:0000256" key="1">
    <source>
        <dbReference type="SAM" id="Phobius"/>
    </source>
</evidence>
<name>A0ABW0QXZ8_9BACL</name>
<keyword evidence="3" id="KW-1185">Reference proteome</keyword>
<dbReference type="InterPro" id="IPR019715">
    <property type="entry name" value="Haemolysin_XhlA"/>
</dbReference>